<feature type="non-terminal residue" evidence="4">
    <location>
        <position position="202"/>
    </location>
</feature>
<keyword evidence="2 4" id="KW-0808">Transferase</keyword>
<feature type="domain" description="DNA methylase N-4/N-6" evidence="3">
    <location>
        <begin position="2"/>
        <end position="201"/>
    </location>
</feature>
<evidence type="ECO:0000313" key="4">
    <source>
        <dbReference type="EMBL" id="EQD44682.1"/>
    </source>
</evidence>
<evidence type="ECO:0000256" key="1">
    <source>
        <dbReference type="ARBA" id="ARBA00022603"/>
    </source>
</evidence>
<dbReference type="InterPro" id="IPR001091">
    <property type="entry name" value="RM_Methyltransferase"/>
</dbReference>
<dbReference type="GO" id="GO:0003677">
    <property type="term" value="F:DNA binding"/>
    <property type="evidence" value="ECO:0007669"/>
    <property type="project" value="InterPro"/>
</dbReference>
<dbReference type="InterPro" id="IPR002941">
    <property type="entry name" value="DNA_methylase_N4/N6"/>
</dbReference>
<accession>T0ZJR0</accession>
<organism evidence="4">
    <name type="scientific">mine drainage metagenome</name>
    <dbReference type="NCBI Taxonomy" id="410659"/>
    <lineage>
        <taxon>unclassified sequences</taxon>
        <taxon>metagenomes</taxon>
        <taxon>ecological metagenomes</taxon>
    </lineage>
</organism>
<reference evidence="4" key="1">
    <citation type="submission" date="2013-08" db="EMBL/GenBank/DDBJ databases">
        <authorList>
            <person name="Mendez C."/>
            <person name="Richter M."/>
            <person name="Ferrer M."/>
            <person name="Sanchez J."/>
        </authorList>
    </citation>
    <scope>NUCLEOTIDE SEQUENCE</scope>
</reference>
<dbReference type="PRINTS" id="PR00508">
    <property type="entry name" value="S21N4MTFRASE"/>
</dbReference>
<protein>
    <submittedName>
        <fullName evidence="4">DNA methylase N-4/N-6 domain protein</fullName>
        <ecNumber evidence="4">2.1.1.-</ecNumber>
    </submittedName>
</protein>
<keyword evidence="1 4" id="KW-0489">Methyltransferase</keyword>
<dbReference type="Gene3D" id="3.40.50.150">
    <property type="entry name" value="Vaccinia Virus protein VP39"/>
    <property type="match status" value="1"/>
</dbReference>
<feature type="non-terminal residue" evidence="4">
    <location>
        <position position="1"/>
    </location>
</feature>
<name>T0ZJR0_9ZZZZ</name>
<gene>
    <name evidence="4" type="ORF">B2A_09521</name>
</gene>
<dbReference type="Pfam" id="PF01555">
    <property type="entry name" value="N6_N4_Mtase"/>
    <property type="match status" value="1"/>
</dbReference>
<evidence type="ECO:0000259" key="3">
    <source>
        <dbReference type="Pfam" id="PF01555"/>
    </source>
</evidence>
<proteinExistence type="predicted"/>
<dbReference type="InterPro" id="IPR029063">
    <property type="entry name" value="SAM-dependent_MTases_sf"/>
</dbReference>
<dbReference type="AlphaFoldDB" id="T0ZJR0"/>
<dbReference type="GO" id="GO:0008170">
    <property type="term" value="F:N-methyltransferase activity"/>
    <property type="evidence" value="ECO:0007669"/>
    <property type="project" value="InterPro"/>
</dbReference>
<dbReference type="EMBL" id="AUZZ01006868">
    <property type="protein sequence ID" value="EQD44682.1"/>
    <property type="molecule type" value="Genomic_DNA"/>
</dbReference>
<dbReference type="EC" id="2.1.1.-" evidence="4"/>
<dbReference type="SUPFAM" id="SSF53335">
    <property type="entry name" value="S-adenosyl-L-methionine-dependent methyltransferases"/>
    <property type="match status" value="1"/>
</dbReference>
<sequence length="202" mass="23382">SVDCIFADPDYNVGIRYQGRSYTRKFAEYIDSCVAWSKDSQRVLKPDGNFFIINYPKNNAHLRVRYLDDAFYAVNEYVWVYHTNVGHGKNHFTTAHRTILHCTKQRANRFYKDAVAVPYQNPNDRRIRKLVKRGSPGRMPYSWLDEQPRDASWFEFNLVKNVSRSKSFHSCQIPEALTTTLFRATTKPGDTVLVLFGGAGSE</sequence>
<dbReference type="GO" id="GO:0032259">
    <property type="term" value="P:methylation"/>
    <property type="evidence" value="ECO:0007669"/>
    <property type="project" value="UniProtKB-KW"/>
</dbReference>
<comment type="caution">
    <text evidence="4">The sequence shown here is derived from an EMBL/GenBank/DDBJ whole genome shotgun (WGS) entry which is preliminary data.</text>
</comment>
<evidence type="ECO:0000256" key="2">
    <source>
        <dbReference type="ARBA" id="ARBA00022679"/>
    </source>
</evidence>
<reference evidence="4" key="2">
    <citation type="journal article" date="2014" name="ISME J.">
        <title>Microbial stratification in low pH oxic and suboxic macroscopic growths along an acid mine drainage.</title>
        <authorList>
            <person name="Mendez-Garcia C."/>
            <person name="Mesa V."/>
            <person name="Sprenger R.R."/>
            <person name="Richter M."/>
            <person name="Diez M.S."/>
            <person name="Solano J."/>
            <person name="Bargiela R."/>
            <person name="Golyshina O.V."/>
            <person name="Manteca A."/>
            <person name="Ramos J.L."/>
            <person name="Gallego J.R."/>
            <person name="Llorente I."/>
            <person name="Martins Dos Santos V.A."/>
            <person name="Jensen O.N."/>
            <person name="Pelaez A.I."/>
            <person name="Sanchez J."/>
            <person name="Ferrer M."/>
        </authorList>
    </citation>
    <scope>NUCLEOTIDE SEQUENCE</scope>
</reference>